<gene>
    <name evidence="2" type="ORF">ITX44_35045</name>
</gene>
<dbReference type="EMBL" id="JADKYB010000027">
    <property type="protein sequence ID" value="MBM9509682.1"/>
    <property type="molecule type" value="Genomic_DNA"/>
</dbReference>
<evidence type="ECO:0000313" key="3">
    <source>
        <dbReference type="Proteomes" id="UP000749040"/>
    </source>
</evidence>
<evidence type="ECO:0000313" key="2">
    <source>
        <dbReference type="EMBL" id="MBM9509682.1"/>
    </source>
</evidence>
<evidence type="ECO:0000259" key="1">
    <source>
        <dbReference type="Pfam" id="PF06094"/>
    </source>
</evidence>
<accession>A0ABS2U2U0</accession>
<dbReference type="Gene3D" id="3.10.490.10">
    <property type="entry name" value="Gamma-glutamyl cyclotransferase-like"/>
    <property type="match status" value="1"/>
</dbReference>
<name>A0ABS2U2U0_9ACTN</name>
<organism evidence="2 3">
    <name type="scientific">Actinacidiphila acididurans</name>
    <dbReference type="NCBI Taxonomy" id="2784346"/>
    <lineage>
        <taxon>Bacteria</taxon>
        <taxon>Bacillati</taxon>
        <taxon>Actinomycetota</taxon>
        <taxon>Actinomycetes</taxon>
        <taxon>Kitasatosporales</taxon>
        <taxon>Streptomycetaceae</taxon>
        <taxon>Actinacidiphila</taxon>
    </lineage>
</organism>
<dbReference type="RefSeq" id="WP_205363124.1">
    <property type="nucleotide sequence ID" value="NZ_JADKYB010000027.1"/>
</dbReference>
<feature type="domain" description="Gamma-glutamylcyclotransferase AIG2-like" evidence="1">
    <location>
        <begin position="8"/>
        <end position="141"/>
    </location>
</feature>
<dbReference type="InterPro" id="IPR009288">
    <property type="entry name" value="AIG2-like_dom"/>
</dbReference>
<protein>
    <submittedName>
        <fullName evidence="2">Gamma-glutamylcyclotransferase</fullName>
    </submittedName>
</protein>
<dbReference type="InterPro" id="IPR013024">
    <property type="entry name" value="GGCT-like"/>
</dbReference>
<dbReference type="InterPro" id="IPR036568">
    <property type="entry name" value="GGCT-like_sf"/>
</dbReference>
<proteinExistence type="predicted"/>
<sequence>MTPRHLPFFVYGTLLPGERNHPLLAGRTLSWTPAELPGALLFHGSGRPYPYPYAVPDPDGAAAVRGQVAAVADDVYDEVLADLDKLEDYTPGGTGNHYERVRVQVRAADGAATDAWTYFAADRIARELRVSGVRVRDDDWLRRTGP</sequence>
<dbReference type="Proteomes" id="UP000749040">
    <property type="component" value="Unassembled WGS sequence"/>
</dbReference>
<dbReference type="CDD" id="cd06661">
    <property type="entry name" value="GGCT_like"/>
    <property type="match status" value="1"/>
</dbReference>
<reference evidence="2 3" key="1">
    <citation type="submission" date="2021-01" db="EMBL/GenBank/DDBJ databases">
        <title>Streptomyces acididurans sp. nov., isolated from a peat swamp forest soil.</title>
        <authorList>
            <person name="Chantavorakit T."/>
            <person name="Duangmal K."/>
        </authorList>
    </citation>
    <scope>NUCLEOTIDE SEQUENCE [LARGE SCALE GENOMIC DNA]</scope>
    <source>
        <strain evidence="2 3">KK5PA1</strain>
    </source>
</reference>
<dbReference type="Pfam" id="PF06094">
    <property type="entry name" value="GGACT"/>
    <property type="match status" value="1"/>
</dbReference>
<comment type="caution">
    <text evidence="2">The sequence shown here is derived from an EMBL/GenBank/DDBJ whole genome shotgun (WGS) entry which is preliminary data.</text>
</comment>
<keyword evidence="3" id="KW-1185">Reference proteome</keyword>
<dbReference type="SUPFAM" id="SSF110857">
    <property type="entry name" value="Gamma-glutamyl cyclotransferase-like"/>
    <property type="match status" value="1"/>
</dbReference>